<protein>
    <submittedName>
        <fullName evidence="1">Uncharacterized protein</fullName>
    </submittedName>
</protein>
<gene>
    <name evidence="1" type="ORF">A2226_01565</name>
</gene>
<dbReference type="Proteomes" id="UP000178936">
    <property type="component" value="Unassembled WGS sequence"/>
</dbReference>
<organism evidence="1 2">
    <name type="scientific">Candidatus Veblenbacteria bacterium RIFOXYA2_FULL_43_9</name>
    <dbReference type="NCBI Taxonomy" id="1802425"/>
    <lineage>
        <taxon>Bacteria</taxon>
        <taxon>Candidatus Vebleniibacteriota</taxon>
    </lineage>
</organism>
<dbReference type="AlphaFoldDB" id="A0A1G2Q1N4"/>
<accession>A0A1G2Q1N4</accession>
<evidence type="ECO:0000313" key="1">
    <source>
        <dbReference type="EMBL" id="OHA54480.1"/>
    </source>
</evidence>
<proteinExistence type="predicted"/>
<name>A0A1G2Q1N4_9BACT</name>
<dbReference type="EMBL" id="MHTB01000046">
    <property type="protein sequence ID" value="OHA54480.1"/>
    <property type="molecule type" value="Genomic_DNA"/>
</dbReference>
<evidence type="ECO:0000313" key="2">
    <source>
        <dbReference type="Proteomes" id="UP000178936"/>
    </source>
</evidence>
<sequence>MAEWEYALEHYGAELPWKAIIINCTKNQAVSINEIIKLDDTSLKLVTDHDEIIISPEHNWRLKHGRTVLEKTIFTHDLSN</sequence>
<comment type="caution">
    <text evidence="1">The sequence shown here is derived from an EMBL/GenBank/DDBJ whole genome shotgun (WGS) entry which is preliminary data.</text>
</comment>
<reference evidence="1 2" key="1">
    <citation type="journal article" date="2016" name="Nat. Commun.">
        <title>Thousands of microbial genomes shed light on interconnected biogeochemical processes in an aquifer system.</title>
        <authorList>
            <person name="Anantharaman K."/>
            <person name="Brown C.T."/>
            <person name="Hug L.A."/>
            <person name="Sharon I."/>
            <person name="Castelle C.J."/>
            <person name="Probst A.J."/>
            <person name="Thomas B.C."/>
            <person name="Singh A."/>
            <person name="Wilkins M.J."/>
            <person name="Karaoz U."/>
            <person name="Brodie E.L."/>
            <person name="Williams K.H."/>
            <person name="Hubbard S.S."/>
            <person name="Banfield J.F."/>
        </authorList>
    </citation>
    <scope>NUCLEOTIDE SEQUENCE [LARGE SCALE GENOMIC DNA]</scope>
</reference>